<accession>A0A319ER01</accession>
<organism evidence="1 2">
    <name type="scientific">Aspergillus sclerotiicarbonarius (strain CBS 121057 / IBT 28362)</name>
    <dbReference type="NCBI Taxonomy" id="1448318"/>
    <lineage>
        <taxon>Eukaryota</taxon>
        <taxon>Fungi</taxon>
        <taxon>Dikarya</taxon>
        <taxon>Ascomycota</taxon>
        <taxon>Pezizomycotina</taxon>
        <taxon>Eurotiomycetes</taxon>
        <taxon>Eurotiomycetidae</taxon>
        <taxon>Eurotiales</taxon>
        <taxon>Aspergillaceae</taxon>
        <taxon>Aspergillus</taxon>
        <taxon>Aspergillus subgen. Circumdati</taxon>
    </lineage>
</organism>
<dbReference type="Proteomes" id="UP000248423">
    <property type="component" value="Unassembled WGS sequence"/>
</dbReference>
<evidence type="ECO:0000313" key="2">
    <source>
        <dbReference type="Proteomes" id="UP000248423"/>
    </source>
</evidence>
<gene>
    <name evidence="1" type="ORF">BO78DRAFT_381815</name>
</gene>
<name>A0A319ER01_ASPSB</name>
<dbReference type="OrthoDB" id="76567at2759"/>
<keyword evidence="2" id="KW-1185">Reference proteome</keyword>
<sequence>MPMQEFTILPSIQLAMTRQYPPKPYTNLADLTTAIHTKSDQVYTEGISQYLSFNHISPETFHYIGEHRSELGRKVRFAYYPDIATLIIKVLTREEEIAQRNIGEEITLQCRGMGITFDEYLAIGATKYVGPTGSENEADSSWINPTLRPDGWPLLVLEAGLSESMPLVRQAPAWWISNSGGQVRIVLLIIITRATGRVVLEKYIPKQMVYPRTRARAGLPEVGYVPELVSTTTVNHGIRPPSVNGDRLVLEFDRVIGRAPVLPEGDIECTSAMLVDATRYVFRGEDTRT</sequence>
<reference evidence="1 2" key="1">
    <citation type="submission" date="2018-02" db="EMBL/GenBank/DDBJ databases">
        <title>The genomes of Aspergillus section Nigri reveals drivers in fungal speciation.</title>
        <authorList>
            <consortium name="DOE Joint Genome Institute"/>
            <person name="Vesth T.C."/>
            <person name="Nybo J."/>
            <person name="Theobald S."/>
            <person name="Brandl J."/>
            <person name="Frisvad J.C."/>
            <person name="Nielsen K.F."/>
            <person name="Lyhne E.K."/>
            <person name="Kogle M.E."/>
            <person name="Kuo A."/>
            <person name="Riley R."/>
            <person name="Clum A."/>
            <person name="Nolan M."/>
            <person name="Lipzen A."/>
            <person name="Salamov A."/>
            <person name="Henrissat B."/>
            <person name="Wiebenga A."/>
            <person name="De vries R.P."/>
            <person name="Grigoriev I.V."/>
            <person name="Mortensen U.H."/>
            <person name="Andersen M.R."/>
            <person name="Baker S.E."/>
        </authorList>
    </citation>
    <scope>NUCLEOTIDE SEQUENCE [LARGE SCALE GENOMIC DNA]</scope>
    <source>
        <strain evidence="1 2">CBS 121057</strain>
    </source>
</reference>
<proteinExistence type="predicted"/>
<dbReference type="EMBL" id="KZ826315">
    <property type="protein sequence ID" value="PYI12662.1"/>
    <property type="molecule type" value="Genomic_DNA"/>
</dbReference>
<evidence type="ECO:0000313" key="1">
    <source>
        <dbReference type="EMBL" id="PYI12662.1"/>
    </source>
</evidence>
<protein>
    <submittedName>
        <fullName evidence="1">Uncharacterized protein</fullName>
    </submittedName>
</protein>
<dbReference type="VEuPathDB" id="FungiDB:BO78DRAFT_381815"/>
<dbReference type="AlphaFoldDB" id="A0A319ER01"/>